<accession>A0A2T3KW13</accession>
<reference evidence="2 3" key="1">
    <citation type="submission" date="2018-03" db="EMBL/GenBank/DDBJ databases">
        <title>Whole genome sequencing of Histamine producing bacteria.</title>
        <authorList>
            <person name="Butler K."/>
        </authorList>
    </citation>
    <scope>NUCLEOTIDE SEQUENCE [LARGE SCALE GENOMIC DNA]</scope>
    <source>
        <strain evidence="2 3">Res.4.1</strain>
    </source>
</reference>
<dbReference type="EMBL" id="PYNS01000006">
    <property type="protein sequence ID" value="PSV11448.1"/>
    <property type="molecule type" value="Genomic_DNA"/>
</dbReference>
<gene>
    <name evidence="2" type="ORF">C0W93_08545</name>
</gene>
<evidence type="ECO:0000313" key="2">
    <source>
        <dbReference type="EMBL" id="PSV11448.1"/>
    </source>
</evidence>
<sequence length="157" mass="17478">MARLFLGIIFCLGSLFQPVMATEFEDFGLTYDGGKKLSSGWFLSSQSRHKQAFDVWQIDSGYSYPIAKNTQVYLSTQLTSTTEQQHGSRGIASGVKYNFTPKVSLQSEINTATSDEKTKVGIEVSSQYNVSDKLNLRASVDYEELEQVIELGLGFSF</sequence>
<organism evidence="2 3">
    <name type="scientific">Photobacterium leiognathi subsp. mandapamensis</name>
    <name type="common">Photobacterium mandapamensis</name>
    <dbReference type="NCBI Taxonomy" id="48408"/>
    <lineage>
        <taxon>Bacteria</taxon>
        <taxon>Pseudomonadati</taxon>
        <taxon>Pseudomonadota</taxon>
        <taxon>Gammaproteobacteria</taxon>
        <taxon>Vibrionales</taxon>
        <taxon>Vibrionaceae</taxon>
        <taxon>Photobacterium</taxon>
    </lineage>
</organism>
<dbReference type="SUPFAM" id="SSF56935">
    <property type="entry name" value="Porins"/>
    <property type="match status" value="1"/>
</dbReference>
<evidence type="ECO:0000256" key="1">
    <source>
        <dbReference type="SAM" id="SignalP"/>
    </source>
</evidence>
<feature type="signal peptide" evidence="1">
    <location>
        <begin position="1"/>
        <end position="21"/>
    </location>
</feature>
<protein>
    <submittedName>
        <fullName evidence="2">Uncharacterized protein</fullName>
    </submittedName>
</protein>
<evidence type="ECO:0000313" key="3">
    <source>
        <dbReference type="Proteomes" id="UP000240530"/>
    </source>
</evidence>
<dbReference type="Proteomes" id="UP000240530">
    <property type="component" value="Unassembled WGS sequence"/>
</dbReference>
<feature type="chain" id="PRO_5015480962" evidence="1">
    <location>
        <begin position="22"/>
        <end position="157"/>
    </location>
</feature>
<dbReference type="RefSeq" id="WP_045068862.1">
    <property type="nucleotide sequence ID" value="NZ_CP131575.1"/>
</dbReference>
<comment type="caution">
    <text evidence="2">The sequence shown here is derived from an EMBL/GenBank/DDBJ whole genome shotgun (WGS) entry which is preliminary data.</text>
</comment>
<name>A0A2T3KW13_PHOLD</name>
<proteinExistence type="predicted"/>
<dbReference type="AlphaFoldDB" id="A0A2T3KW13"/>
<keyword evidence="1" id="KW-0732">Signal</keyword>